<protein>
    <recommendedName>
        <fullName evidence="16">Protein kinase domain-containing protein</fullName>
    </recommendedName>
</protein>
<feature type="domain" description="Protein kinase" evidence="16">
    <location>
        <begin position="316"/>
        <end position="591"/>
    </location>
</feature>
<evidence type="ECO:0000256" key="5">
    <source>
        <dbReference type="ARBA" id="ARBA00022729"/>
    </source>
</evidence>
<dbReference type="InterPro" id="IPR000719">
    <property type="entry name" value="Prot_kinase_dom"/>
</dbReference>
<evidence type="ECO:0000313" key="17">
    <source>
        <dbReference type="EMBL" id="KAK4260804.1"/>
    </source>
</evidence>
<dbReference type="EMBL" id="JAWXYG010000010">
    <property type="protein sequence ID" value="KAK4260804.1"/>
    <property type="molecule type" value="Genomic_DNA"/>
</dbReference>
<sequence length="661" mass="74650">MVLPVYFFFFLFSNHVLPLSSTSSEECPSSIYCGNMGELIFPFTTSNHSKCGMLAIHGCEDHNPNATKTVQFGGKKFQVRSIDPFPQNSISLRDAALQKSLDRYDCNALCCNITLPPTSPLGSFQIFPHTTTFYKCNISPKVSLPQFFNHTGCGKRSNQTIFFRIQDDEDYPSSSLEACPRVQLPVNTKLASSADPFTFIASEFSVVIEFSYDCFLCYHDHKGICLLNSKGAFYCSKYKDDQEKRRVLMLGLIVGGFGILVLTLVLIFRHYKQKQKHARLRSANHYLNEQDPDGDRLFFGVPIFSYMELQDATNNFEPSNKLGDGGFGSVYYGKLQDGREVAVKHLFNHNYKRVEQFMTEVEILTRLRHRNLVSLYGCTSRQSRELLLVYEYIPNGTLASHLHGGNANPALLTWPLRIKIAIETATALSYLHASDIIHRDVKTNNILLDKNFCVKVADFGLSRLFPDDVSHVSTAPQGTPGYLDPEYHYCFRLTNKSDVYSFGVVLMELISSKPVVDMTRNKDEITLANLALRKIQKNQFEQLVDPCLGIDKDSEVKKKVVKVGELALQCLQIDKEMRPSIEEVLEVLRKIESGKEDKEAGEDGHGDGCEISKNKEDHIPSQPVTSKKYDQAKLFKSASSPTDMIEKWKNGEVDMAKLRTV</sequence>
<dbReference type="PROSITE" id="PS50011">
    <property type="entry name" value="PROTEIN_KINASE_DOM"/>
    <property type="match status" value="1"/>
</dbReference>
<evidence type="ECO:0000256" key="6">
    <source>
        <dbReference type="ARBA" id="ARBA00022741"/>
    </source>
</evidence>
<comment type="caution">
    <text evidence="17">The sequence shown here is derived from an EMBL/GenBank/DDBJ whole genome shotgun (WGS) entry which is preliminary data.</text>
</comment>
<keyword evidence="2" id="KW-0723">Serine/threonine-protein kinase</keyword>
<dbReference type="SMART" id="SM00220">
    <property type="entry name" value="S_TKc"/>
    <property type="match status" value="1"/>
</dbReference>
<evidence type="ECO:0000256" key="13">
    <source>
        <dbReference type="SAM" id="MobiDB-lite"/>
    </source>
</evidence>
<evidence type="ECO:0000256" key="10">
    <source>
        <dbReference type="ARBA" id="ARBA00023136"/>
    </source>
</evidence>
<evidence type="ECO:0000256" key="2">
    <source>
        <dbReference type="ARBA" id="ARBA00022527"/>
    </source>
</evidence>
<keyword evidence="3" id="KW-0808">Transferase</keyword>
<evidence type="ECO:0000256" key="8">
    <source>
        <dbReference type="ARBA" id="ARBA00022840"/>
    </source>
</evidence>
<organism evidence="17 18">
    <name type="scientific">Acacia crassicarpa</name>
    <name type="common">northern wattle</name>
    <dbReference type="NCBI Taxonomy" id="499986"/>
    <lineage>
        <taxon>Eukaryota</taxon>
        <taxon>Viridiplantae</taxon>
        <taxon>Streptophyta</taxon>
        <taxon>Embryophyta</taxon>
        <taxon>Tracheophyta</taxon>
        <taxon>Spermatophyta</taxon>
        <taxon>Magnoliopsida</taxon>
        <taxon>eudicotyledons</taxon>
        <taxon>Gunneridae</taxon>
        <taxon>Pentapetalae</taxon>
        <taxon>rosids</taxon>
        <taxon>fabids</taxon>
        <taxon>Fabales</taxon>
        <taxon>Fabaceae</taxon>
        <taxon>Caesalpinioideae</taxon>
        <taxon>mimosoid clade</taxon>
        <taxon>Acacieae</taxon>
        <taxon>Acacia</taxon>
    </lineage>
</organism>
<dbReference type="Pfam" id="PF07714">
    <property type="entry name" value="PK_Tyr_Ser-Thr"/>
    <property type="match status" value="1"/>
</dbReference>
<dbReference type="InterPro" id="IPR011009">
    <property type="entry name" value="Kinase-like_dom_sf"/>
</dbReference>
<dbReference type="PROSITE" id="PS00107">
    <property type="entry name" value="PROTEIN_KINASE_ATP"/>
    <property type="match status" value="1"/>
</dbReference>
<dbReference type="InterPro" id="IPR008271">
    <property type="entry name" value="Ser/Thr_kinase_AS"/>
</dbReference>
<keyword evidence="7" id="KW-0418">Kinase</keyword>
<dbReference type="SUPFAM" id="SSF56112">
    <property type="entry name" value="Protein kinase-like (PK-like)"/>
    <property type="match status" value="1"/>
</dbReference>
<evidence type="ECO:0000256" key="11">
    <source>
        <dbReference type="ARBA" id="ARBA00023180"/>
    </source>
</evidence>
<dbReference type="Gene3D" id="3.30.200.20">
    <property type="entry name" value="Phosphorylase Kinase, domain 1"/>
    <property type="match status" value="1"/>
</dbReference>
<feature type="signal peptide" evidence="15">
    <location>
        <begin position="1"/>
        <end position="18"/>
    </location>
</feature>
<proteinExistence type="predicted"/>
<keyword evidence="5 15" id="KW-0732">Signal</keyword>
<reference evidence="17" key="1">
    <citation type="submission" date="2023-10" db="EMBL/GenBank/DDBJ databases">
        <title>Chromosome-level genome of the transformable northern wattle, Acacia crassicarpa.</title>
        <authorList>
            <person name="Massaro I."/>
            <person name="Sinha N.R."/>
            <person name="Poethig S."/>
            <person name="Leichty A.R."/>
        </authorList>
    </citation>
    <scope>NUCLEOTIDE SEQUENCE</scope>
    <source>
        <strain evidence="17">Acra3RX</strain>
        <tissue evidence="17">Leaf</tissue>
    </source>
</reference>
<dbReference type="PROSITE" id="PS00108">
    <property type="entry name" value="PROTEIN_KINASE_ST"/>
    <property type="match status" value="1"/>
</dbReference>
<keyword evidence="11" id="KW-0325">Glycoprotein</keyword>
<evidence type="ECO:0000256" key="1">
    <source>
        <dbReference type="ARBA" id="ARBA00004167"/>
    </source>
</evidence>
<dbReference type="InterPro" id="IPR017441">
    <property type="entry name" value="Protein_kinase_ATP_BS"/>
</dbReference>
<dbReference type="Proteomes" id="UP001293593">
    <property type="component" value="Unassembled WGS sequence"/>
</dbReference>
<dbReference type="GO" id="GO:0004674">
    <property type="term" value="F:protein serine/threonine kinase activity"/>
    <property type="evidence" value="ECO:0007669"/>
    <property type="project" value="UniProtKB-KW"/>
</dbReference>
<comment type="subcellular location">
    <subcellularLocation>
        <location evidence="1">Membrane</location>
        <topology evidence="1">Single-pass membrane protein</topology>
    </subcellularLocation>
</comment>
<feature type="compositionally biased region" description="Basic and acidic residues" evidence="13">
    <location>
        <begin position="595"/>
        <end position="619"/>
    </location>
</feature>
<gene>
    <name evidence="17" type="ORF">QN277_003873</name>
</gene>
<evidence type="ECO:0000313" key="18">
    <source>
        <dbReference type="Proteomes" id="UP001293593"/>
    </source>
</evidence>
<dbReference type="InterPro" id="IPR001245">
    <property type="entry name" value="Ser-Thr/Tyr_kinase_cat_dom"/>
</dbReference>
<keyword evidence="4 14" id="KW-0812">Transmembrane</keyword>
<dbReference type="AlphaFoldDB" id="A0AAE1J350"/>
<accession>A0AAE1J350</accession>
<keyword evidence="9 14" id="KW-1133">Transmembrane helix</keyword>
<evidence type="ECO:0000256" key="14">
    <source>
        <dbReference type="SAM" id="Phobius"/>
    </source>
</evidence>
<dbReference type="PANTHER" id="PTHR46008:SF2">
    <property type="entry name" value="LEAF RUST 10 DISEASE-RESISTANCE LOCUS RECEPTOR-LIKE PROTEIN KINASE-LIKE 1.4"/>
    <property type="match status" value="1"/>
</dbReference>
<dbReference type="GO" id="GO:0005524">
    <property type="term" value="F:ATP binding"/>
    <property type="evidence" value="ECO:0007669"/>
    <property type="project" value="UniProtKB-UniRule"/>
</dbReference>
<name>A0AAE1J350_9FABA</name>
<dbReference type="GO" id="GO:0005886">
    <property type="term" value="C:plasma membrane"/>
    <property type="evidence" value="ECO:0007669"/>
    <property type="project" value="UniProtKB-ARBA"/>
</dbReference>
<feature type="binding site" evidence="12">
    <location>
        <position position="344"/>
    </location>
    <ligand>
        <name>ATP</name>
        <dbReference type="ChEBI" id="CHEBI:30616"/>
    </ligand>
</feature>
<keyword evidence="10 14" id="KW-0472">Membrane</keyword>
<evidence type="ECO:0000256" key="7">
    <source>
        <dbReference type="ARBA" id="ARBA00022777"/>
    </source>
</evidence>
<keyword evidence="8 12" id="KW-0067">ATP-binding</keyword>
<dbReference type="PANTHER" id="PTHR46008">
    <property type="entry name" value="LEAF RUST 10 DISEASE-RESISTANCE LOCUS RECEPTOR-LIKE PROTEIN KINASE-LIKE 1.4"/>
    <property type="match status" value="1"/>
</dbReference>
<evidence type="ECO:0000256" key="3">
    <source>
        <dbReference type="ARBA" id="ARBA00022679"/>
    </source>
</evidence>
<keyword evidence="6 12" id="KW-0547">Nucleotide-binding</keyword>
<feature type="region of interest" description="Disordered" evidence="13">
    <location>
        <begin position="595"/>
        <end position="632"/>
    </location>
</feature>
<dbReference type="FunFam" id="1.10.510.10:FF:000161">
    <property type="entry name" value="Wall-associated receptor kinase-like 20"/>
    <property type="match status" value="1"/>
</dbReference>
<dbReference type="FunFam" id="3.30.200.20:FF:000162">
    <property type="entry name" value="Adenine nucleotide alpha hydrolase-like domain kinase"/>
    <property type="match status" value="1"/>
</dbReference>
<evidence type="ECO:0000259" key="16">
    <source>
        <dbReference type="PROSITE" id="PS50011"/>
    </source>
</evidence>
<keyword evidence="18" id="KW-1185">Reference proteome</keyword>
<feature type="transmembrane region" description="Helical" evidence="14">
    <location>
        <begin position="247"/>
        <end position="268"/>
    </location>
</feature>
<evidence type="ECO:0000256" key="15">
    <source>
        <dbReference type="SAM" id="SignalP"/>
    </source>
</evidence>
<dbReference type="CDD" id="cd14066">
    <property type="entry name" value="STKc_IRAK"/>
    <property type="match status" value="1"/>
</dbReference>
<evidence type="ECO:0000256" key="4">
    <source>
        <dbReference type="ARBA" id="ARBA00022692"/>
    </source>
</evidence>
<evidence type="ECO:0000256" key="12">
    <source>
        <dbReference type="PROSITE-ProRule" id="PRU10141"/>
    </source>
</evidence>
<feature type="chain" id="PRO_5042232845" description="Protein kinase domain-containing protein" evidence="15">
    <location>
        <begin position="19"/>
        <end position="661"/>
    </location>
</feature>
<evidence type="ECO:0000256" key="9">
    <source>
        <dbReference type="ARBA" id="ARBA00022989"/>
    </source>
</evidence>
<dbReference type="Gene3D" id="1.10.510.10">
    <property type="entry name" value="Transferase(Phosphotransferase) domain 1"/>
    <property type="match status" value="1"/>
</dbReference>